<evidence type="ECO:0000313" key="2">
    <source>
        <dbReference type="EMBL" id="MPC59583.1"/>
    </source>
</evidence>
<dbReference type="AlphaFoldDB" id="A0A5B7GPT8"/>
<evidence type="ECO:0000313" key="3">
    <source>
        <dbReference type="Proteomes" id="UP000324222"/>
    </source>
</evidence>
<gene>
    <name evidence="2" type="ORF">E2C01_053607</name>
</gene>
<feature type="compositionally biased region" description="Polar residues" evidence="1">
    <location>
        <begin position="79"/>
        <end position="92"/>
    </location>
</feature>
<dbReference type="EMBL" id="VSRR010016688">
    <property type="protein sequence ID" value="MPC59583.1"/>
    <property type="molecule type" value="Genomic_DNA"/>
</dbReference>
<reference evidence="2 3" key="1">
    <citation type="submission" date="2019-05" db="EMBL/GenBank/DDBJ databases">
        <title>Another draft genome of Portunus trituberculatus and its Hox gene families provides insights of decapod evolution.</title>
        <authorList>
            <person name="Jeong J.-H."/>
            <person name="Song I."/>
            <person name="Kim S."/>
            <person name="Choi T."/>
            <person name="Kim D."/>
            <person name="Ryu S."/>
            <person name="Kim W."/>
        </authorList>
    </citation>
    <scope>NUCLEOTIDE SEQUENCE [LARGE SCALE GENOMIC DNA]</scope>
    <source>
        <tissue evidence="2">Muscle</tissue>
    </source>
</reference>
<dbReference type="Proteomes" id="UP000324222">
    <property type="component" value="Unassembled WGS sequence"/>
</dbReference>
<comment type="caution">
    <text evidence="2">The sequence shown here is derived from an EMBL/GenBank/DDBJ whole genome shotgun (WGS) entry which is preliminary data.</text>
</comment>
<organism evidence="2 3">
    <name type="scientific">Portunus trituberculatus</name>
    <name type="common">Swimming crab</name>
    <name type="synonym">Neptunus trituberculatus</name>
    <dbReference type="NCBI Taxonomy" id="210409"/>
    <lineage>
        <taxon>Eukaryota</taxon>
        <taxon>Metazoa</taxon>
        <taxon>Ecdysozoa</taxon>
        <taxon>Arthropoda</taxon>
        <taxon>Crustacea</taxon>
        <taxon>Multicrustacea</taxon>
        <taxon>Malacostraca</taxon>
        <taxon>Eumalacostraca</taxon>
        <taxon>Eucarida</taxon>
        <taxon>Decapoda</taxon>
        <taxon>Pleocyemata</taxon>
        <taxon>Brachyura</taxon>
        <taxon>Eubrachyura</taxon>
        <taxon>Portunoidea</taxon>
        <taxon>Portunidae</taxon>
        <taxon>Portuninae</taxon>
        <taxon>Portunus</taxon>
    </lineage>
</organism>
<keyword evidence="3" id="KW-1185">Reference proteome</keyword>
<proteinExistence type="predicted"/>
<protein>
    <submittedName>
        <fullName evidence="2">Uncharacterized protein</fullName>
    </submittedName>
</protein>
<accession>A0A5B7GPT8</accession>
<sequence>MHNNGAPIGSVRCFTHESRRGWLHVFPATMKQNSSLMLHHECIMLRRECPCNEFDGNHKAKAQLNTSRCPPGNPRQPASCHTTAAPSPSSTPFYLAGI</sequence>
<evidence type="ECO:0000256" key="1">
    <source>
        <dbReference type="SAM" id="MobiDB-lite"/>
    </source>
</evidence>
<name>A0A5B7GPT8_PORTR</name>
<feature type="region of interest" description="Disordered" evidence="1">
    <location>
        <begin position="63"/>
        <end position="98"/>
    </location>
</feature>